<dbReference type="CDD" id="cd06171">
    <property type="entry name" value="Sigma70_r4"/>
    <property type="match status" value="1"/>
</dbReference>
<dbReference type="EMBL" id="JBHSCW010000001">
    <property type="protein sequence ID" value="MFC4349947.1"/>
    <property type="molecule type" value="Genomic_DNA"/>
</dbReference>
<comment type="similarity">
    <text evidence="1">Belongs to the sigma-70 factor family. ECF subfamily.</text>
</comment>
<keyword evidence="4" id="KW-0804">Transcription</keyword>
<keyword evidence="8" id="KW-1185">Reference proteome</keyword>
<feature type="domain" description="RNA polymerase sigma factor 70 region 4 type 2" evidence="6">
    <location>
        <begin position="140"/>
        <end position="192"/>
    </location>
</feature>
<evidence type="ECO:0000259" key="6">
    <source>
        <dbReference type="Pfam" id="PF08281"/>
    </source>
</evidence>
<dbReference type="InterPro" id="IPR013324">
    <property type="entry name" value="RNA_pol_sigma_r3/r4-like"/>
</dbReference>
<dbReference type="InterPro" id="IPR013325">
    <property type="entry name" value="RNA_pol_sigma_r2"/>
</dbReference>
<dbReference type="InterPro" id="IPR013249">
    <property type="entry name" value="RNA_pol_sigma70_r4_t2"/>
</dbReference>
<dbReference type="Pfam" id="PF04542">
    <property type="entry name" value="Sigma70_r2"/>
    <property type="match status" value="1"/>
</dbReference>
<name>A0ABV8UGR8_9PROT</name>
<comment type="caution">
    <text evidence="7">The sequence shown here is derived from an EMBL/GenBank/DDBJ whole genome shotgun (WGS) entry which is preliminary data.</text>
</comment>
<evidence type="ECO:0000313" key="8">
    <source>
        <dbReference type="Proteomes" id="UP001595799"/>
    </source>
</evidence>
<sequence length="200" mass="22592">MIIEIILNFCLNTVPPACKRGKVAFISEPTVPRNSEFLKLYLTHRGELVNYASRILGDRGHAEDVVQEAYLKFNAAAEERSVSEPLAYLYRIVRNLCHDLQRGLQRECTRQEAGESSLLHVVSEEKPSPESEASGKQELRILAEAMAELPERTRVALEMHRFGEATLKEIAAQLGISVGLAHSLVVQGLEHCRERLYRKR</sequence>
<dbReference type="InterPro" id="IPR014284">
    <property type="entry name" value="RNA_pol_sigma-70_dom"/>
</dbReference>
<dbReference type="Pfam" id="PF08281">
    <property type="entry name" value="Sigma70_r4_2"/>
    <property type="match status" value="1"/>
</dbReference>
<reference evidence="8" key="1">
    <citation type="journal article" date="2019" name="Int. J. Syst. Evol. Microbiol.">
        <title>The Global Catalogue of Microorganisms (GCM) 10K type strain sequencing project: providing services to taxonomists for standard genome sequencing and annotation.</title>
        <authorList>
            <consortium name="The Broad Institute Genomics Platform"/>
            <consortium name="The Broad Institute Genome Sequencing Center for Infectious Disease"/>
            <person name="Wu L."/>
            <person name="Ma J."/>
        </authorList>
    </citation>
    <scope>NUCLEOTIDE SEQUENCE [LARGE SCALE GENOMIC DNA]</scope>
    <source>
        <strain evidence="8">CECT 8472</strain>
    </source>
</reference>
<proteinExistence type="inferred from homology"/>
<keyword evidence="3" id="KW-0731">Sigma factor</keyword>
<evidence type="ECO:0000256" key="1">
    <source>
        <dbReference type="ARBA" id="ARBA00010641"/>
    </source>
</evidence>
<dbReference type="NCBIfam" id="TIGR02937">
    <property type="entry name" value="sigma70-ECF"/>
    <property type="match status" value="1"/>
</dbReference>
<dbReference type="PANTHER" id="PTHR43133:SF63">
    <property type="entry name" value="RNA POLYMERASE SIGMA FACTOR FECI-RELATED"/>
    <property type="match status" value="1"/>
</dbReference>
<gene>
    <name evidence="7" type="ORF">ACFOW6_00160</name>
</gene>
<evidence type="ECO:0000313" key="7">
    <source>
        <dbReference type="EMBL" id="MFC4349947.1"/>
    </source>
</evidence>
<dbReference type="InterPro" id="IPR007627">
    <property type="entry name" value="RNA_pol_sigma70_r2"/>
</dbReference>
<organism evidence="7 8">
    <name type="scientific">Fodinicurvata halophila</name>
    <dbReference type="NCBI Taxonomy" id="1419723"/>
    <lineage>
        <taxon>Bacteria</taxon>
        <taxon>Pseudomonadati</taxon>
        <taxon>Pseudomonadota</taxon>
        <taxon>Alphaproteobacteria</taxon>
        <taxon>Rhodospirillales</taxon>
        <taxon>Rhodovibrionaceae</taxon>
        <taxon>Fodinicurvata</taxon>
    </lineage>
</organism>
<feature type="domain" description="RNA polymerase sigma-70 region 2" evidence="5">
    <location>
        <begin position="40"/>
        <end position="106"/>
    </location>
</feature>
<dbReference type="InterPro" id="IPR039425">
    <property type="entry name" value="RNA_pol_sigma-70-like"/>
</dbReference>
<dbReference type="PANTHER" id="PTHR43133">
    <property type="entry name" value="RNA POLYMERASE ECF-TYPE SIGMA FACTO"/>
    <property type="match status" value="1"/>
</dbReference>
<keyword evidence="2" id="KW-0805">Transcription regulation</keyword>
<evidence type="ECO:0000256" key="2">
    <source>
        <dbReference type="ARBA" id="ARBA00023015"/>
    </source>
</evidence>
<dbReference type="SUPFAM" id="SSF88946">
    <property type="entry name" value="Sigma2 domain of RNA polymerase sigma factors"/>
    <property type="match status" value="1"/>
</dbReference>
<evidence type="ECO:0000259" key="5">
    <source>
        <dbReference type="Pfam" id="PF04542"/>
    </source>
</evidence>
<dbReference type="RefSeq" id="WP_382419924.1">
    <property type="nucleotide sequence ID" value="NZ_JBHSCW010000001.1"/>
</dbReference>
<accession>A0ABV8UGR8</accession>
<dbReference type="SUPFAM" id="SSF88659">
    <property type="entry name" value="Sigma3 and sigma4 domains of RNA polymerase sigma factors"/>
    <property type="match status" value="1"/>
</dbReference>
<dbReference type="InterPro" id="IPR036388">
    <property type="entry name" value="WH-like_DNA-bd_sf"/>
</dbReference>
<evidence type="ECO:0000256" key="4">
    <source>
        <dbReference type="ARBA" id="ARBA00023163"/>
    </source>
</evidence>
<evidence type="ECO:0000256" key="3">
    <source>
        <dbReference type="ARBA" id="ARBA00023082"/>
    </source>
</evidence>
<protein>
    <submittedName>
        <fullName evidence="7">Sigma-70 family RNA polymerase sigma factor</fullName>
    </submittedName>
</protein>
<dbReference type="Proteomes" id="UP001595799">
    <property type="component" value="Unassembled WGS sequence"/>
</dbReference>
<dbReference type="Gene3D" id="1.10.10.10">
    <property type="entry name" value="Winged helix-like DNA-binding domain superfamily/Winged helix DNA-binding domain"/>
    <property type="match status" value="1"/>
</dbReference>
<dbReference type="Gene3D" id="1.10.1740.10">
    <property type="match status" value="1"/>
</dbReference>